<feature type="region of interest" description="Disordered" evidence="1">
    <location>
        <begin position="396"/>
        <end position="431"/>
    </location>
</feature>
<proteinExistence type="predicted"/>
<gene>
    <name evidence="2" type="ORF">PCOR1329_LOCUS74819</name>
</gene>
<feature type="region of interest" description="Disordered" evidence="1">
    <location>
        <begin position="454"/>
        <end position="473"/>
    </location>
</feature>
<feature type="compositionally biased region" description="Basic and acidic residues" evidence="1">
    <location>
        <begin position="226"/>
        <end position="237"/>
    </location>
</feature>
<feature type="region of interest" description="Disordered" evidence="1">
    <location>
        <begin position="197"/>
        <end position="248"/>
    </location>
</feature>
<accession>A0ABN9XA59</accession>
<evidence type="ECO:0008006" key="4">
    <source>
        <dbReference type="Google" id="ProtNLM"/>
    </source>
</evidence>
<evidence type="ECO:0000313" key="2">
    <source>
        <dbReference type="EMBL" id="CAK0896320.1"/>
    </source>
</evidence>
<reference evidence="2" key="1">
    <citation type="submission" date="2023-10" db="EMBL/GenBank/DDBJ databases">
        <authorList>
            <person name="Chen Y."/>
            <person name="Shah S."/>
            <person name="Dougan E. K."/>
            <person name="Thang M."/>
            <person name="Chan C."/>
        </authorList>
    </citation>
    <scope>NUCLEOTIDE SEQUENCE [LARGE SCALE GENOMIC DNA]</scope>
</reference>
<feature type="compositionally biased region" description="Basic and acidic residues" evidence="1">
    <location>
        <begin position="461"/>
        <end position="473"/>
    </location>
</feature>
<evidence type="ECO:0000313" key="3">
    <source>
        <dbReference type="Proteomes" id="UP001189429"/>
    </source>
</evidence>
<feature type="compositionally biased region" description="Basic and acidic residues" evidence="1">
    <location>
        <begin position="207"/>
        <end position="217"/>
    </location>
</feature>
<comment type="caution">
    <text evidence="2">The sequence shown here is derived from an EMBL/GenBank/DDBJ whole genome shotgun (WGS) entry which is preliminary data.</text>
</comment>
<sequence length="473" mass="51321">MGPRRGARASGGETRAGAPARQSLTSSRPRASAPRRTPGAASRRWGLALPPGRRAGKRRRSPPCTRQCATPTGPRPLAAAAPLACARPKTGRSTWPRPGPRASPPPAASGCRIRGCRWRRGAPRMRPRGRRSRPLKLYRGGVAQRDGDEDAIVAGDRELLARVGGHGRQGLPAGQRLRAAPVAQGRSGVLGHHRLRGGRVAQQPQRAVKDLQRDGGHGQHRRLEHLRRPLEHVRDGSSHAGGPGELRQSLGVLRRGDRHAEVRAGDLQQQVLHGVREVRHQHVPFLVAHVRKGPRHGDGALGHLLVRPGAVLLRREQRQRARTPGRVAVHQGGQRVHAARAAGAIGRNCAQAAPDPGRQGRGHIAAAAWSRPGARGGPMSRRTRRRWGRLCTRRAPRGSTLSRNGRWGRGGSRTEQAVAEATTRPETRRGDSIAASRRITTGALGPISLRVFFGPRRRPKRFEIGRDRSQPNS</sequence>
<feature type="region of interest" description="Disordered" evidence="1">
    <location>
        <begin position="1"/>
        <end position="112"/>
    </location>
</feature>
<dbReference type="EMBL" id="CAUYUJ010020170">
    <property type="protein sequence ID" value="CAK0896320.1"/>
    <property type="molecule type" value="Genomic_DNA"/>
</dbReference>
<name>A0ABN9XA59_9DINO</name>
<dbReference type="Proteomes" id="UP001189429">
    <property type="component" value="Unassembled WGS sequence"/>
</dbReference>
<feature type="compositionally biased region" description="Pro residues" evidence="1">
    <location>
        <begin position="97"/>
        <end position="107"/>
    </location>
</feature>
<protein>
    <recommendedName>
        <fullName evidence="4">LigA</fullName>
    </recommendedName>
</protein>
<evidence type="ECO:0000256" key="1">
    <source>
        <dbReference type="SAM" id="MobiDB-lite"/>
    </source>
</evidence>
<feature type="compositionally biased region" description="Low complexity" evidence="1">
    <location>
        <begin position="25"/>
        <end position="44"/>
    </location>
</feature>
<organism evidence="2 3">
    <name type="scientific">Prorocentrum cordatum</name>
    <dbReference type="NCBI Taxonomy" id="2364126"/>
    <lineage>
        <taxon>Eukaryota</taxon>
        <taxon>Sar</taxon>
        <taxon>Alveolata</taxon>
        <taxon>Dinophyceae</taxon>
        <taxon>Prorocentrales</taxon>
        <taxon>Prorocentraceae</taxon>
        <taxon>Prorocentrum</taxon>
    </lineage>
</organism>
<feature type="non-terminal residue" evidence="2">
    <location>
        <position position="473"/>
    </location>
</feature>
<keyword evidence="3" id="KW-1185">Reference proteome</keyword>
<feature type="compositionally biased region" description="Low complexity" evidence="1">
    <location>
        <begin position="69"/>
        <end position="88"/>
    </location>
</feature>